<dbReference type="Gene3D" id="3.30.2310.20">
    <property type="entry name" value="RelE-like"/>
    <property type="match status" value="1"/>
</dbReference>
<dbReference type="AlphaFoldDB" id="A0A7G7BIM0"/>
<evidence type="ECO:0000256" key="6">
    <source>
        <dbReference type="ARBA" id="ARBA00030388"/>
    </source>
</evidence>
<dbReference type="GO" id="GO:0006401">
    <property type="term" value="P:RNA catabolic process"/>
    <property type="evidence" value="ECO:0007669"/>
    <property type="project" value="InterPro"/>
</dbReference>
<evidence type="ECO:0000256" key="2">
    <source>
        <dbReference type="ARBA" id="ARBA00022649"/>
    </source>
</evidence>
<comment type="similarity">
    <text evidence="1">Belongs to the YoeB family.</text>
</comment>
<dbReference type="EMBL" id="CP045702">
    <property type="protein sequence ID" value="QNE75185.1"/>
    <property type="molecule type" value="Genomic_DNA"/>
</dbReference>
<evidence type="ECO:0000256" key="1">
    <source>
        <dbReference type="ARBA" id="ARBA00008172"/>
    </source>
</evidence>
<gene>
    <name evidence="8" type="ORF">F0344_11725</name>
</gene>
<evidence type="ECO:0000256" key="7">
    <source>
        <dbReference type="ARBA" id="ARBA00050056"/>
    </source>
</evidence>
<dbReference type="PANTHER" id="PTHR38039">
    <property type="entry name" value="TOXIN YOEB"/>
    <property type="match status" value="1"/>
</dbReference>
<dbReference type="Pfam" id="PF06769">
    <property type="entry name" value="YoeB_toxin"/>
    <property type="match status" value="1"/>
</dbReference>
<evidence type="ECO:0000256" key="4">
    <source>
        <dbReference type="ARBA" id="ARBA00022759"/>
    </source>
</evidence>
<protein>
    <recommendedName>
        <fullName evidence="7">Endoribonuclease YoeB</fullName>
    </recommendedName>
    <alternativeName>
        <fullName evidence="6">Putative mRNA interferase YoeB</fullName>
    </alternativeName>
</protein>
<evidence type="ECO:0000313" key="9">
    <source>
        <dbReference type="Proteomes" id="UP000515307"/>
    </source>
</evidence>
<dbReference type="Proteomes" id="UP000515307">
    <property type="component" value="Chromosome"/>
</dbReference>
<keyword evidence="5" id="KW-0378">Hydrolase</keyword>
<dbReference type="KEGG" id="sfiy:F0344_11725"/>
<proteinExistence type="inferred from homology"/>
<dbReference type="GO" id="GO:0016787">
    <property type="term" value="F:hydrolase activity"/>
    <property type="evidence" value="ECO:0007669"/>
    <property type="project" value="UniProtKB-KW"/>
</dbReference>
<keyword evidence="9" id="KW-1185">Reference proteome</keyword>
<keyword evidence="2" id="KW-1277">Toxin-antitoxin system</keyword>
<keyword evidence="3" id="KW-0540">Nuclease</keyword>
<keyword evidence="4" id="KW-0255">Endonuclease</keyword>
<evidence type="ECO:0000256" key="3">
    <source>
        <dbReference type="ARBA" id="ARBA00022722"/>
    </source>
</evidence>
<reference evidence="9" key="1">
    <citation type="submission" date="2019-10" db="EMBL/GenBank/DDBJ databases">
        <title>Antimicrobial potential of Antarctic Bacteria.</title>
        <authorList>
            <person name="Benaud N."/>
            <person name="Edwards R.J."/>
            <person name="Ferrari B.C."/>
        </authorList>
    </citation>
    <scope>NUCLEOTIDE SEQUENCE [LARGE SCALE GENOMIC DNA]</scope>
    <source>
        <strain evidence="9">NBSH44</strain>
    </source>
</reference>
<accession>A0A7G7BIM0</accession>
<dbReference type="InterPro" id="IPR035093">
    <property type="entry name" value="RelE/ParE_toxin_dom_sf"/>
</dbReference>
<sequence>MKVMFSTRAWEQYAQWAMTDRRGLKRINVLIADIQRNPDDGNGTGKPEMLKGALKDWRSRRITEEHRLVYRASGDVLEIARVYGHHTDR</sequence>
<organism evidence="8 9">
    <name type="scientific">Streptomyces finlayi</name>
    <dbReference type="NCBI Taxonomy" id="67296"/>
    <lineage>
        <taxon>Bacteria</taxon>
        <taxon>Bacillati</taxon>
        <taxon>Actinomycetota</taxon>
        <taxon>Actinomycetes</taxon>
        <taxon>Kitasatosporales</taxon>
        <taxon>Streptomycetaceae</taxon>
        <taxon>Streptomyces</taxon>
    </lineage>
</organism>
<dbReference type="GO" id="GO:0004519">
    <property type="term" value="F:endonuclease activity"/>
    <property type="evidence" value="ECO:0007669"/>
    <property type="project" value="UniProtKB-KW"/>
</dbReference>
<dbReference type="PANTHER" id="PTHR38039:SF1">
    <property type="entry name" value="TOXIN YOEB"/>
    <property type="match status" value="1"/>
</dbReference>
<dbReference type="InterPro" id="IPR009614">
    <property type="entry name" value="YoeB_toxin"/>
</dbReference>
<evidence type="ECO:0000256" key="5">
    <source>
        <dbReference type="ARBA" id="ARBA00022801"/>
    </source>
</evidence>
<dbReference type="SUPFAM" id="SSF143011">
    <property type="entry name" value="RelE-like"/>
    <property type="match status" value="1"/>
</dbReference>
<name>A0A7G7BIM0_9ACTN</name>
<dbReference type="GO" id="GO:0045892">
    <property type="term" value="P:negative regulation of DNA-templated transcription"/>
    <property type="evidence" value="ECO:0007669"/>
    <property type="project" value="TreeGrafter"/>
</dbReference>
<evidence type="ECO:0000313" key="8">
    <source>
        <dbReference type="EMBL" id="QNE75185.1"/>
    </source>
</evidence>
<dbReference type="NCBIfam" id="TIGR02116">
    <property type="entry name" value="toxin_Txe_YoeB"/>
    <property type="match status" value="1"/>
</dbReference>